<evidence type="ECO:0000313" key="7">
    <source>
        <dbReference type="EMBL" id="CAH1110263.1"/>
    </source>
</evidence>
<protein>
    <recommendedName>
        <fullName evidence="3">KIF-binding protein</fullName>
    </recommendedName>
</protein>
<evidence type="ECO:0000256" key="6">
    <source>
        <dbReference type="SAM" id="MobiDB-lite"/>
    </source>
</evidence>
<dbReference type="PANTHER" id="PTHR46321:SF1">
    <property type="entry name" value="KIF-BINDING PROTEIN"/>
    <property type="match status" value="1"/>
</dbReference>
<reference evidence="7" key="1">
    <citation type="submission" date="2022-01" db="EMBL/GenBank/DDBJ databases">
        <authorList>
            <person name="King R."/>
        </authorList>
    </citation>
    <scope>NUCLEOTIDE SEQUENCE</scope>
</reference>
<gene>
    <name evidence="7" type="ORF">PSYICH_LOCUS10174</name>
</gene>
<dbReference type="GO" id="GO:0005856">
    <property type="term" value="C:cytoskeleton"/>
    <property type="evidence" value="ECO:0007669"/>
    <property type="project" value="UniProtKB-SubCell"/>
</dbReference>
<evidence type="ECO:0000256" key="4">
    <source>
        <dbReference type="ARBA" id="ARBA00022490"/>
    </source>
</evidence>
<sequence>MESTNIEILNELKEVFQNIKCSTDKEKPANLVDSSGESKINKNQLENEFEITEAKLDAILTKIKDDSPDYCKVLSMITSILYEKAKICLNSNLFDQSKAYLEKSLNLINNYIDNPQVTFIYLRVVNYLSYVVSRMGEFEKAKNLLEVVVNNELKSDPIVYSTEDLFLSNQSVEAVSKIKLQKLQINNMQMLGWIYGKLGMTNKYARTLHKSLQEELNINDGDPVHWATRCYRLASLFIAQDRWENARYHLAAAQVVLDPLELTTTPNTMLFKAQGDLARVWVNYGLQLFGLSRRSILEKVWDENDEVKRQEKKIDSNGFKFTGMDIHLPEVPTKEINNIQEARELFTHTHKWLKRARLFYTLRDYPLQYVNIILELSELYRYLAFYEKDLDSQYDVNKKRFETLETLSSVLREVRPSCYATMSIEIIREIMDVQVEMMNLNLKKLYNPTVDSSFNESDLKKRMETLTDINFKISHLYNKQNESTTASQIQEGNKDLVAGTSDMNVAEGKQTKTVK</sequence>
<feature type="region of interest" description="Disordered" evidence="6">
    <location>
        <begin position="493"/>
        <end position="515"/>
    </location>
</feature>
<comment type="subcellular location">
    <subcellularLocation>
        <location evidence="1">Cytoplasm</location>
        <location evidence="1">Cytoskeleton</location>
    </subcellularLocation>
</comment>
<keyword evidence="5" id="KW-0206">Cytoskeleton</keyword>
<dbReference type="PANTHER" id="PTHR46321">
    <property type="entry name" value="KIF1-BINDING PROTEIN"/>
    <property type="match status" value="1"/>
</dbReference>
<dbReference type="Proteomes" id="UP001153636">
    <property type="component" value="Chromosome 4"/>
</dbReference>
<organism evidence="7 8">
    <name type="scientific">Psylliodes chrysocephalus</name>
    <dbReference type="NCBI Taxonomy" id="3402493"/>
    <lineage>
        <taxon>Eukaryota</taxon>
        <taxon>Metazoa</taxon>
        <taxon>Ecdysozoa</taxon>
        <taxon>Arthropoda</taxon>
        <taxon>Hexapoda</taxon>
        <taxon>Insecta</taxon>
        <taxon>Pterygota</taxon>
        <taxon>Neoptera</taxon>
        <taxon>Endopterygota</taxon>
        <taxon>Coleoptera</taxon>
        <taxon>Polyphaga</taxon>
        <taxon>Cucujiformia</taxon>
        <taxon>Chrysomeloidea</taxon>
        <taxon>Chrysomelidae</taxon>
        <taxon>Galerucinae</taxon>
        <taxon>Alticini</taxon>
        <taxon>Psylliodes</taxon>
    </lineage>
</organism>
<dbReference type="Gene3D" id="1.25.40.10">
    <property type="entry name" value="Tetratricopeptide repeat domain"/>
    <property type="match status" value="1"/>
</dbReference>
<dbReference type="Pfam" id="PF12309">
    <property type="entry name" value="KBP_C"/>
    <property type="match status" value="1"/>
</dbReference>
<dbReference type="EMBL" id="OV651816">
    <property type="protein sequence ID" value="CAH1110263.1"/>
    <property type="molecule type" value="Genomic_DNA"/>
</dbReference>
<dbReference type="OrthoDB" id="409897at2759"/>
<keyword evidence="4" id="KW-0963">Cytoplasm</keyword>
<comment type="similarity">
    <text evidence="2">Belongs to the KIF-binding protein family.</text>
</comment>
<evidence type="ECO:0000256" key="5">
    <source>
        <dbReference type="ARBA" id="ARBA00023212"/>
    </source>
</evidence>
<proteinExistence type="inferred from homology"/>
<keyword evidence="8" id="KW-1185">Reference proteome</keyword>
<evidence type="ECO:0000313" key="8">
    <source>
        <dbReference type="Proteomes" id="UP001153636"/>
    </source>
</evidence>
<accession>A0A9P0D1R0</accession>
<evidence type="ECO:0000256" key="1">
    <source>
        <dbReference type="ARBA" id="ARBA00004245"/>
    </source>
</evidence>
<name>A0A9P0D1R0_9CUCU</name>
<dbReference type="AlphaFoldDB" id="A0A9P0D1R0"/>
<dbReference type="InterPro" id="IPR011990">
    <property type="entry name" value="TPR-like_helical_dom_sf"/>
</dbReference>
<dbReference type="InterPro" id="IPR022083">
    <property type="entry name" value="KBP"/>
</dbReference>
<evidence type="ECO:0000256" key="3">
    <source>
        <dbReference type="ARBA" id="ARBA00016840"/>
    </source>
</evidence>
<evidence type="ECO:0000256" key="2">
    <source>
        <dbReference type="ARBA" id="ARBA00010305"/>
    </source>
</evidence>